<name>A0AAF0EIN2_9BASI</name>
<evidence type="ECO:0000313" key="10">
    <source>
        <dbReference type="EMBL" id="WFD25391.1"/>
    </source>
</evidence>
<feature type="compositionally biased region" description="Pro residues" evidence="8">
    <location>
        <begin position="134"/>
        <end position="149"/>
    </location>
</feature>
<dbReference type="FunFam" id="3.30.160.60:FF:004170">
    <property type="match status" value="1"/>
</dbReference>
<feature type="domain" description="C2H2-type" evidence="9">
    <location>
        <begin position="432"/>
        <end position="458"/>
    </location>
</feature>
<dbReference type="InterPro" id="IPR052127">
    <property type="entry name" value="STE12_transcription_factor"/>
</dbReference>
<dbReference type="PROSITE" id="PS50157">
    <property type="entry name" value="ZINC_FINGER_C2H2_2"/>
    <property type="match status" value="2"/>
</dbReference>
<dbReference type="GO" id="GO:1990526">
    <property type="term" value="C:Ste12p-Dig1p-Dig2p complex"/>
    <property type="evidence" value="ECO:0007669"/>
    <property type="project" value="TreeGrafter"/>
</dbReference>
<dbReference type="GO" id="GO:0005634">
    <property type="term" value="C:nucleus"/>
    <property type="evidence" value="ECO:0007669"/>
    <property type="project" value="UniProtKB-SubCell"/>
</dbReference>
<evidence type="ECO:0000256" key="4">
    <source>
        <dbReference type="ARBA" id="ARBA00022771"/>
    </source>
</evidence>
<evidence type="ECO:0000256" key="7">
    <source>
        <dbReference type="PROSITE-ProRule" id="PRU00042"/>
    </source>
</evidence>
<dbReference type="GO" id="GO:0008270">
    <property type="term" value="F:zinc ion binding"/>
    <property type="evidence" value="ECO:0007669"/>
    <property type="project" value="UniProtKB-KW"/>
</dbReference>
<dbReference type="GO" id="GO:1990527">
    <property type="term" value="C:Tec1p-Ste12p-Dig1p complex"/>
    <property type="evidence" value="ECO:0007669"/>
    <property type="project" value="TreeGrafter"/>
</dbReference>
<evidence type="ECO:0000256" key="3">
    <source>
        <dbReference type="ARBA" id="ARBA00022737"/>
    </source>
</evidence>
<evidence type="ECO:0000256" key="1">
    <source>
        <dbReference type="ARBA" id="ARBA00004123"/>
    </source>
</evidence>
<dbReference type="Proteomes" id="UP001213623">
    <property type="component" value="Chromosome 1"/>
</dbReference>
<dbReference type="Gene3D" id="3.30.160.60">
    <property type="entry name" value="Classic Zinc Finger"/>
    <property type="match status" value="2"/>
</dbReference>
<organism evidence="10 11">
    <name type="scientific">Malassezia nana</name>
    <dbReference type="NCBI Taxonomy" id="180528"/>
    <lineage>
        <taxon>Eukaryota</taxon>
        <taxon>Fungi</taxon>
        <taxon>Dikarya</taxon>
        <taxon>Basidiomycota</taxon>
        <taxon>Ustilaginomycotina</taxon>
        <taxon>Malasseziomycetes</taxon>
        <taxon>Malasseziales</taxon>
        <taxon>Malasseziaceae</taxon>
        <taxon>Malassezia</taxon>
    </lineage>
</organism>
<keyword evidence="6" id="KW-0539">Nucleus</keyword>
<feature type="region of interest" description="Disordered" evidence="8">
    <location>
        <begin position="114"/>
        <end position="167"/>
    </location>
</feature>
<evidence type="ECO:0000256" key="2">
    <source>
        <dbReference type="ARBA" id="ARBA00022723"/>
    </source>
</evidence>
<feature type="region of interest" description="Disordered" evidence="8">
    <location>
        <begin position="1"/>
        <end position="37"/>
    </location>
</feature>
<dbReference type="SUPFAM" id="SSF57667">
    <property type="entry name" value="beta-beta-alpha zinc fingers"/>
    <property type="match status" value="1"/>
</dbReference>
<dbReference type="AlphaFoldDB" id="A0AAF0EIN2"/>
<feature type="region of interest" description="Disordered" evidence="8">
    <location>
        <begin position="366"/>
        <end position="424"/>
    </location>
</feature>
<keyword evidence="4 7" id="KW-0863">Zinc-finger</keyword>
<dbReference type="InterPro" id="IPR013087">
    <property type="entry name" value="Znf_C2H2_type"/>
</dbReference>
<proteinExistence type="predicted"/>
<protein>
    <recommendedName>
        <fullName evidence="9">C2H2-type domain-containing protein</fullName>
    </recommendedName>
</protein>
<sequence>MYPGEQEAPPFDPYVFSAPSSNDSVGSEPAETGASLDPFLPSSVLGLHGTSLEAGFLPHDMKHEPTWDSSEVLGMELQRVSALSLSTPISQGRHFDMDEPPLSAPVWPPPTDMSMPPLVPHADYQPSRHEAAPVAPPLPGPAGPPPSTPLPRQEHAGRYVSGHPPLATPEQAALRHHSVCSPAELTSPALPPEHMDPQRLSFDQSPSPHKSASLPVGIEMGVPGHGVPSWMPAPPGGGLLDDPFIPMPSFTPPASLQSMMMMEPTTPQHGPHGMVRVYSAPVMPSWPQDSPCATPGPVPGLPHTPMGEPGSFPVSPTSGGMGLPVNQVSMARKGYTPYSKSPSHYWGYPDMEYFSSPMAASKSTSALASPLPLSPSTPSAPQRRGGRISHSISMPGDQMTGLLDFEGPSPARQRGRHAGPPPLVVSSADKLHVCHCGRRFKRMEHLKRHTRTHTQERPHKCPVASCGKSFGRSDNLSQHLKTHFRPSGLVGRTNELLSMHEDKARKTEARHDPFAAAAAAAAAAAVAAANHNNPSPSPCKPETAMPPSS</sequence>
<gene>
    <name evidence="10" type="ORF">MNAN1_000359</name>
</gene>
<feature type="compositionally biased region" description="Low complexity" evidence="8">
    <location>
        <begin position="366"/>
        <end position="381"/>
    </location>
</feature>
<accession>A0AAF0EIN2</accession>
<feature type="region of interest" description="Disordered" evidence="8">
    <location>
        <begin position="183"/>
        <end position="211"/>
    </location>
</feature>
<dbReference type="InterPro" id="IPR036236">
    <property type="entry name" value="Znf_C2H2_sf"/>
</dbReference>
<evidence type="ECO:0000256" key="5">
    <source>
        <dbReference type="ARBA" id="ARBA00022833"/>
    </source>
</evidence>
<dbReference type="Pfam" id="PF00096">
    <property type="entry name" value="zf-C2H2"/>
    <property type="match status" value="1"/>
</dbReference>
<dbReference type="GO" id="GO:0003700">
    <property type="term" value="F:DNA-binding transcription factor activity"/>
    <property type="evidence" value="ECO:0007669"/>
    <property type="project" value="TreeGrafter"/>
</dbReference>
<dbReference type="PANTHER" id="PTHR47427:SF2">
    <property type="entry name" value="C2H2-TYPE DOMAIN-CONTAINING PROTEIN"/>
    <property type="match status" value="1"/>
</dbReference>
<reference evidence="10" key="1">
    <citation type="submission" date="2023-03" db="EMBL/GenBank/DDBJ databases">
        <title>Mating type loci evolution in Malassezia.</title>
        <authorList>
            <person name="Coelho M.A."/>
        </authorList>
    </citation>
    <scope>NUCLEOTIDE SEQUENCE</scope>
    <source>
        <strain evidence="10">CBS 9557</strain>
    </source>
</reference>
<feature type="compositionally biased region" description="Polar residues" evidence="8">
    <location>
        <begin position="201"/>
        <end position="210"/>
    </location>
</feature>
<dbReference type="PANTHER" id="PTHR47427">
    <property type="entry name" value="PROTEIN STE12"/>
    <property type="match status" value="1"/>
</dbReference>
<evidence type="ECO:0000313" key="11">
    <source>
        <dbReference type="Proteomes" id="UP001213623"/>
    </source>
</evidence>
<comment type="subcellular location">
    <subcellularLocation>
        <location evidence="1">Nucleus</location>
    </subcellularLocation>
</comment>
<dbReference type="EMBL" id="CP119892">
    <property type="protein sequence ID" value="WFD25391.1"/>
    <property type="molecule type" value="Genomic_DNA"/>
</dbReference>
<evidence type="ECO:0000259" key="9">
    <source>
        <dbReference type="PROSITE" id="PS50157"/>
    </source>
</evidence>
<dbReference type="FunFam" id="3.30.160.60:FF:000624">
    <property type="entry name" value="zinc finger protein 697"/>
    <property type="match status" value="1"/>
</dbReference>
<dbReference type="SMART" id="SM00355">
    <property type="entry name" value="ZnF_C2H2"/>
    <property type="match status" value="2"/>
</dbReference>
<keyword evidence="11" id="KW-1185">Reference proteome</keyword>
<dbReference type="PROSITE" id="PS00028">
    <property type="entry name" value="ZINC_FINGER_C2H2_1"/>
    <property type="match status" value="1"/>
</dbReference>
<evidence type="ECO:0000256" key="6">
    <source>
        <dbReference type="ARBA" id="ARBA00023242"/>
    </source>
</evidence>
<evidence type="ECO:0000256" key="8">
    <source>
        <dbReference type="SAM" id="MobiDB-lite"/>
    </source>
</evidence>
<keyword evidence="2" id="KW-0479">Metal-binding</keyword>
<keyword evidence="3" id="KW-0677">Repeat</keyword>
<keyword evidence="5" id="KW-0862">Zinc</keyword>
<feature type="domain" description="C2H2-type" evidence="9">
    <location>
        <begin position="459"/>
        <end position="483"/>
    </location>
</feature>
<feature type="region of interest" description="Disordered" evidence="8">
    <location>
        <begin position="525"/>
        <end position="549"/>
    </location>
</feature>